<dbReference type="PANTHER" id="PTHR45654">
    <property type="entry name" value="HOMEOBOX-LEUCINE ZIPPER PROTEIN MERISTEM L1"/>
    <property type="match status" value="1"/>
</dbReference>
<dbReference type="PANTHER" id="PTHR45654:SF23">
    <property type="entry name" value="HOMEOBOX-LEUCINE ZIPPER PROTEIN MERISTEM L1-LIKE"/>
    <property type="match status" value="1"/>
</dbReference>
<dbReference type="PROSITE" id="PS50848">
    <property type="entry name" value="START"/>
    <property type="match status" value="1"/>
</dbReference>
<feature type="region of interest" description="Disordered" evidence="12">
    <location>
        <begin position="44"/>
        <end position="70"/>
    </location>
</feature>
<dbReference type="FunFam" id="3.30.530.20:FF:000026">
    <property type="entry name" value="Homeobox-leucine zipper protein GLABRA 2"/>
    <property type="match status" value="1"/>
</dbReference>
<feature type="domain" description="START" evidence="14">
    <location>
        <begin position="241"/>
        <end position="474"/>
    </location>
</feature>
<dbReference type="GO" id="GO:0005634">
    <property type="term" value="C:nucleus"/>
    <property type="evidence" value="ECO:0007669"/>
    <property type="project" value="UniProtKB-SubCell"/>
</dbReference>
<feature type="domain" description="Homeobox" evidence="13">
    <location>
        <begin position="59"/>
        <end position="119"/>
    </location>
</feature>
<dbReference type="FunFam" id="1.10.10.60:FF:000229">
    <property type="entry name" value="Homeobox-leucine zipper protein HDG1"/>
    <property type="match status" value="1"/>
</dbReference>
<dbReference type="PROSITE" id="PS50071">
    <property type="entry name" value="HOMEOBOX_2"/>
    <property type="match status" value="1"/>
</dbReference>
<evidence type="ECO:0000256" key="9">
    <source>
        <dbReference type="PROSITE-ProRule" id="PRU00108"/>
    </source>
</evidence>
<proteinExistence type="inferred from homology"/>
<name>A0A9Q1LWL1_9SOLA</name>
<dbReference type="Pfam" id="PF00046">
    <property type="entry name" value="Homeodomain"/>
    <property type="match status" value="1"/>
</dbReference>
<dbReference type="EMBL" id="JAJAGQ010000013">
    <property type="protein sequence ID" value="KAJ8545649.1"/>
    <property type="molecule type" value="Genomic_DNA"/>
</dbReference>
<dbReference type="GO" id="GO:0003677">
    <property type="term" value="F:DNA binding"/>
    <property type="evidence" value="ECO:0007669"/>
    <property type="project" value="UniProtKB-UniRule"/>
</dbReference>
<dbReference type="InterPro" id="IPR001356">
    <property type="entry name" value="HD"/>
</dbReference>
<dbReference type="InterPro" id="IPR057993">
    <property type="entry name" value="HD-Zip_IV_C"/>
</dbReference>
<dbReference type="CDD" id="cd08875">
    <property type="entry name" value="START_ArGLABRA2_like"/>
    <property type="match status" value="1"/>
</dbReference>
<evidence type="ECO:0000313" key="16">
    <source>
        <dbReference type="Proteomes" id="UP001152561"/>
    </source>
</evidence>
<feature type="coiled-coil region" evidence="11">
    <location>
        <begin position="111"/>
        <end position="148"/>
    </location>
</feature>
<keyword evidence="8 9" id="KW-0539">Nucleus</keyword>
<evidence type="ECO:0000256" key="7">
    <source>
        <dbReference type="ARBA" id="ARBA00023163"/>
    </source>
</evidence>
<dbReference type="InterPro" id="IPR023393">
    <property type="entry name" value="START-like_dom_sf"/>
</dbReference>
<gene>
    <name evidence="15" type="ORF">K7X08_018232</name>
</gene>
<protein>
    <submittedName>
        <fullName evidence="15">Uncharacterized protein</fullName>
    </submittedName>
</protein>
<evidence type="ECO:0000256" key="10">
    <source>
        <dbReference type="RuleBase" id="RU000682"/>
    </source>
</evidence>
<keyword evidence="16" id="KW-1185">Reference proteome</keyword>
<keyword evidence="3" id="KW-0805">Transcription regulation</keyword>
<evidence type="ECO:0000256" key="4">
    <source>
        <dbReference type="ARBA" id="ARBA00023054"/>
    </source>
</evidence>
<keyword evidence="7" id="KW-0804">Transcription</keyword>
<keyword evidence="6 9" id="KW-0371">Homeobox</keyword>
<dbReference type="Pfam" id="PF01852">
    <property type="entry name" value="START"/>
    <property type="match status" value="1"/>
</dbReference>
<comment type="subcellular location">
    <subcellularLocation>
        <location evidence="1 9 10">Nucleus</location>
    </subcellularLocation>
</comment>
<evidence type="ECO:0000313" key="15">
    <source>
        <dbReference type="EMBL" id="KAJ8545649.1"/>
    </source>
</evidence>
<dbReference type="Pfam" id="PF25797">
    <property type="entry name" value="PDF2_C"/>
    <property type="match status" value="1"/>
</dbReference>
<reference evidence="16" key="1">
    <citation type="journal article" date="2023" name="Proc. Natl. Acad. Sci. U.S.A.">
        <title>Genomic and structural basis for evolution of tropane alkaloid biosynthesis.</title>
        <authorList>
            <person name="Wanga Y.-J."/>
            <person name="Taina T."/>
            <person name="Yua J.-Y."/>
            <person name="Lia J."/>
            <person name="Xua B."/>
            <person name="Chenc J."/>
            <person name="D'Auriad J.C."/>
            <person name="Huanga J.-P."/>
            <person name="Huanga S.-X."/>
        </authorList>
    </citation>
    <scope>NUCLEOTIDE SEQUENCE [LARGE SCALE GENOMIC DNA]</scope>
    <source>
        <strain evidence="16">cv. KIB-2019</strain>
    </source>
</reference>
<dbReference type="InterPro" id="IPR042160">
    <property type="entry name" value="HD-Zip_IV"/>
</dbReference>
<evidence type="ECO:0000256" key="8">
    <source>
        <dbReference type="ARBA" id="ARBA00023242"/>
    </source>
</evidence>
<accession>A0A9Q1LWL1</accession>
<keyword evidence="5 9" id="KW-0238">DNA-binding</keyword>
<organism evidence="15 16">
    <name type="scientific">Anisodus acutangulus</name>
    <dbReference type="NCBI Taxonomy" id="402998"/>
    <lineage>
        <taxon>Eukaryota</taxon>
        <taxon>Viridiplantae</taxon>
        <taxon>Streptophyta</taxon>
        <taxon>Embryophyta</taxon>
        <taxon>Tracheophyta</taxon>
        <taxon>Spermatophyta</taxon>
        <taxon>Magnoliopsida</taxon>
        <taxon>eudicotyledons</taxon>
        <taxon>Gunneridae</taxon>
        <taxon>Pentapetalae</taxon>
        <taxon>asterids</taxon>
        <taxon>lamiids</taxon>
        <taxon>Solanales</taxon>
        <taxon>Solanaceae</taxon>
        <taxon>Solanoideae</taxon>
        <taxon>Hyoscyameae</taxon>
        <taxon>Anisodus</taxon>
    </lineage>
</organism>
<dbReference type="SUPFAM" id="SSF55961">
    <property type="entry name" value="Bet v1-like"/>
    <property type="match status" value="2"/>
</dbReference>
<evidence type="ECO:0000256" key="3">
    <source>
        <dbReference type="ARBA" id="ARBA00023015"/>
    </source>
</evidence>
<evidence type="ECO:0000256" key="12">
    <source>
        <dbReference type="SAM" id="MobiDB-lite"/>
    </source>
</evidence>
<comment type="similarity">
    <text evidence="2">Belongs to the HD-ZIP homeobox family. Class IV subfamily.</text>
</comment>
<keyword evidence="4 11" id="KW-0175">Coiled coil</keyword>
<dbReference type="GO" id="GO:0008289">
    <property type="term" value="F:lipid binding"/>
    <property type="evidence" value="ECO:0007669"/>
    <property type="project" value="InterPro"/>
</dbReference>
<evidence type="ECO:0000256" key="2">
    <source>
        <dbReference type="ARBA" id="ARBA00006789"/>
    </source>
</evidence>
<dbReference type="AlphaFoldDB" id="A0A9Q1LWL1"/>
<dbReference type="Gene3D" id="3.30.530.20">
    <property type="match status" value="1"/>
</dbReference>
<dbReference type="InterPro" id="IPR009057">
    <property type="entry name" value="Homeodomain-like_sf"/>
</dbReference>
<dbReference type="SUPFAM" id="SSF46689">
    <property type="entry name" value="Homeodomain-like"/>
    <property type="match status" value="1"/>
</dbReference>
<feature type="DNA-binding region" description="Homeobox" evidence="9">
    <location>
        <begin position="61"/>
        <end position="120"/>
    </location>
</feature>
<feature type="compositionally biased region" description="Basic residues" evidence="12">
    <location>
        <begin position="59"/>
        <end position="70"/>
    </location>
</feature>
<dbReference type="GO" id="GO:0030154">
    <property type="term" value="P:cell differentiation"/>
    <property type="evidence" value="ECO:0007669"/>
    <property type="project" value="UniProtKB-ARBA"/>
</dbReference>
<dbReference type="SMART" id="SM00389">
    <property type="entry name" value="HOX"/>
    <property type="match status" value="1"/>
</dbReference>
<evidence type="ECO:0000259" key="13">
    <source>
        <dbReference type="PROSITE" id="PS50071"/>
    </source>
</evidence>
<evidence type="ECO:0000256" key="6">
    <source>
        <dbReference type="ARBA" id="ARBA00023155"/>
    </source>
</evidence>
<evidence type="ECO:0000256" key="11">
    <source>
        <dbReference type="SAM" id="Coils"/>
    </source>
</evidence>
<sequence length="733" mass="80381">MFKPNMFDSHHHLLDVSSVHKTPENEMDFIRDEEFESKSGTDIMEALNSGDDQDPNQRPNKKKRYHRHTQHQIQEMESFFKECPHPDDKQRKELGKRLGLEPLQVKFWFQNKRTQMKAQHERSENSQLRNENDKLRAENIRYKEALSNATCPNCGGPAAIGEMSFDEQHLRIENARLREEIDRISGIAAKYVGGKPILSFPQLPPPEAPHSLDLGFGPQSSLLGEIYSAGDLLRTAVSGLTDAERPMVIELAVAAMEELIRMAQTGEPLWIPSLDINSTETLCDEEYVRAFPRGIGPKPLTLNSEASRESAVVIMNHINLVEILMDVNQWTSVFAGLVSKAMTLEVLSSGVAGNYNGALQVMTAEFQVPSPLVPTRENYFVRYCKQHADGTWAVVDVSLDNLRPTSVSRCRRRPSGCLIQELPNGYSKVMWVEHVEVDEKAVHSIYKPLVNSGLAFGAKRWVATLDRQCERLASAMANNIPTGDVGIITSPAGRKSMLKLAERMVMSFCAGVGASTTHTWTTLSGSGADDVRVMTRKSIDDPGRPPGIVLSAATSFWLPVSAKRVFDFLRDENSRSEWDILSNGGLVQEMAHIANGRDPGNCVSLLRVNSGNSNQSHMLILQESSTDSTGSYVIYAPVDIVAMNVVLSGGDPDYVALLPSGFAILPDGSTNHHGGGGNSEVGSAGGSLLTVAFQILVDSVPTAKLSLGSVATVNSLIKCTVERIKTAVTCENA</sequence>
<comment type="caution">
    <text evidence="15">The sequence shown here is derived from an EMBL/GenBank/DDBJ whole genome shotgun (WGS) entry which is preliminary data.</text>
</comment>
<evidence type="ECO:0000259" key="14">
    <source>
        <dbReference type="PROSITE" id="PS50848"/>
    </source>
</evidence>
<dbReference type="OrthoDB" id="6159439at2759"/>
<dbReference type="Gene3D" id="1.10.10.60">
    <property type="entry name" value="Homeodomain-like"/>
    <property type="match status" value="1"/>
</dbReference>
<dbReference type="CDD" id="cd00086">
    <property type="entry name" value="homeodomain"/>
    <property type="match status" value="1"/>
</dbReference>
<evidence type="ECO:0000256" key="5">
    <source>
        <dbReference type="ARBA" id="ARBA00023125"/>
    </source>
</evidence>
<evidence type="ECO:0000256" key="1">
    <source>
        <dbReference type="ARBA" id="ARBA00004123"/>
    </source>
</evidence>
<dbReference type="SMART" id="SM00234">
    <property type="entry name" value="START"/>
    <property type="match status" value="1"/>
</dbReference>
<dbReference type="InterPro" id="IPR002913">
    <property type="entry name" value="START_lipid-bd_dom"/>
</dbReference>
<dbReference type="Proteomes" id="UP001152561">
    <property type="component" value="Unassembled WGS sequence"/>
</dbReference>